<gene>
    <name evidence="2" type="ORF">FSPOR_7020</name>
</gene>
<name>A0A395S140_FUSSP</name>
<evidence type="ECO:0000313" key="2">
    <source>
        <dbReference type="EMBL" id="RGP65759.1"/>
    </source>
</evidence>
<feature type="region of interest" description="Disordered" evidence="1">
    <location>
        <begin position="155"/>
        <end position="199"/>
    </location>
</feature>
<reference evidence="2 3" key="1">
    <citation type="journal article" date="2018" name="PLoS Pathog.">
        <title>Evolution of structural diversity of trichothecenes, a family of toxins produced by plant pathogenic and entomopathogenic fungi.</title>
        <authorList>
            <person name="Proctor R.H."/>
            <person name="McCormick S.P."/>
            <person name="Kim H.S."/>
            <person name="Cardoza R.E."/>
            <person name="Stanley A.M."/>
            <person name="Lindo L."/>
            <person name="Kelly A."/>
            <person name="Brown D.W."/>
            <person name="Lee T."/>
            <person name="Vaughan M.M."/>
            <person name="Alexander N.J."/>
            <person name="Busman M."/>
            <person name="Gutierrez S."/>
        </authorList>
    </citation>
    <scope>NUCLEOTIDE SEQUENCE [LARGE SCALE GENOMIC DNA]</scope>
    <source>
        <strain evidence="2 3">NRRL 3299</strain>
    </source>
</reference>
<feature type="compositionally biased region" description="Acidic residues" evidence="1">
    <location>
        <begin position="168"/>
        <end position="179"/>
    </location>
</feature>
<organism evidence="2 3">
    <name type="scientific">Fusarium sporotrichioides</name>
    <dbReference type="NCBI Taxonomy" id="5514"/>
    <lineage>
        <taxon>Eukaryota</taxon>
        <taxon>Fungi</taxon>
        <taxon>Dikarya</taxon>
        <taxon>Ascomycota</taxon>
        <taxon>Pezizomycotina</taxon>
        <taxon>Sordariomycetes</taxon>
        <taxon>Hypocreomycetidae</taxon>
        <taxon>Hypocreales</taxon>
        <taxon>Nectriaceae</taxon>
        <taxon>Fusarium</taxon>
    </lineage>
</organism>
<proteinExistence type="predicted"/>
<dbReference type="EMBL" id="PXOF01000099">
    <property type="protein sequence ID" value="RGP65759.1"/>
    <property type="molecule type" value="Genomic_DNA"/>
</dbReference>
<feature type="compositionally biased region" description="Polar residues" evidence="1">
    <location>
        <begin position="260"/>
        <end position="279"/>
    </location>
</feature>
<feature type="compositionally biased region" description="Low complexity" evidence="1">
    <location>
        <begin position="296"/>
        <end position="308"/>
    </location>
</feature>
<protein>
    <submittedName>
        <fullName evidence="2">Uncharacterized protein</fullName>
    </submittedName>
</protein>
<evidence type="ECO:0000313" key="3">
    <source>
        <dbReference type="Proteomes" id="UP000266152"/>
    </source>
</evidence>
<keyword evidence="3" id="KW-1185">Reference proteome</keyword>
<evidence type="ECO:0000256" key="1">
    <source>
        <dbReference type="SAM" id="MobiDB-lite"/>
    </source>
</evidence>
<dbReference type="Proteomes" id="UP000266152">
    <property type="component" value="Unassembled WGS sequence"/>
</dbReference>
<dbReference type="AlphaFoldDB" id="A0A395S140"/>
<feature type="region of interest" description="Disordered" evidence="1">
    <location>
        <begin position="243"/>
        <end position="308"/>
    </location>
</feature>
<feature type="region of interest" description="Disordered" evidence="1">
    <location>
        <begin position="67"/>
        <end position="99"/>
    </location>
</feature>
<comment type="caution">
    <text evidence="2">The sequence shown here is derived from an EMBL/GenBank/DDBJ whole genome shotgun (WGS) entry which is preliminary data.</text>
</comment>
<accession>A0A395S140</accession>
<feature type="compositionally biased region" description="Polar residues" evidence="1">
    <location>
        <begin position="188"/>
        <end position="199"/>
    </location>
</feature>
<sequence length="480" mass="54599">MDTDAGEISFWKPKNHDTAKLPAVYRRMVIYRAQALLERLIDVRDFAMEFASEEALLRYAKAFTLPSPDEQEEEDLRDFSKGSDSNLGSDSDSDENEDIGTCEDKLMEHEYEHIDLAENIAANQRDSDTFTGTADIDMDDTEPIWDGAIHGYDWPNIEEPSEDHSESSDEEEEMADDSAFDPFDIPADSTNDEPSTWLTNTPDAPYGTFFNTFVTFLTSCVGDNQVALSTGIEHSGVLEGPAPAWLSNDSNAPNGAAEAETSSETWSDGMTTSLLTNQYPPTPQDSFDNKEDEKSWSNSDSSDEISSQAIDEQMEELRLAPSTLLHPYGWYWPTHFLEEIVTQTEEYEEYIQKKKALVESISENKTLSPAQTERILYEFVRENIARKPIVNAKQLLKLKRFIDNIVRFILSTQKNIDAIDADMDEGRRRHFLPLDSPSRFRSKRLGSSLRFVTGVNEEWEQSQDDWGMPPVKKKREQIRV</sequence>